<sequence length="118" mass="14044">MINCSQVDKNSLYAYVLLARMRSLCTIEFVIAHISFLSGWSHYAQFTLSLLNSDTTKSKFSDILHRFWMKEPDWGWRKYIERSKLHNGFVNDDVLTIRAQIQFIREMTDRPFCCLDRL</sequence>
<accession>A0A5J9UQ59</accession>
<feature type="non-terminal residue" evidence="2">
    <location>
        <position position="1"/>
    </location>
</feature>
<dbReference type="Proteomes" id="UP000324897">
    <property type="component" value="Chromosome 2"/>
</dbReference>
<reference evidence="2 3" key="1">
    <citation type="journal article" date="2019" name="Sci. Rep.">
        <title>A high-quality genome of Eragrostis curvula grass provides insights into Poaceae evolution and supports new strategies to enhance forage quality.</title>
        <authorList>
            <person name="Carballo J."/>
            <person name="Santos B.A.C.M."/>
            <person name="Zappacosta D."/>
            <person name="Garbus I."/>
            <person name="Selva J.P."/>
            <person name="Gallo C.A."/>
            <person name="Diaz A."/>
            <person name="Albertini E."/>
            <person name="Caccamo M."/>
            <person name="Echenique V."/>
        </authorList>
    </citation>
    <scope>NUCLEOTIDE SEQUENCE [LARGE SCALE GENOMIC DNA]</scope>
    <source>
        <strain evidence="3">cv. Victoria</strain>
        <tissue evidence="2">Leaf</tissue>
    </source>
</reference>
<organism evidence="2 3">
    <name type="scientific">Eragrostis curvula</name>
    <name type="common">weeping love grass</name>
    <dbReference type="NCBI Taxonomy" id="38414"/>
    <lineage>
        <taxon>Eukaryota</taxon>
        <taxon>Viridiplantae</taxon>
        <taxon>Streptophyta</taxon>
        <taxon>Embryophyta</taxon>
        <taxon>Tracheophyta</taxon>
        <taxon>Spermatophyta</taxon>
        <taxon>Magnoliopsida</taxon>
        <taxon>Liliopsida</taxon>
        <taxon>Poales</taxon>
        <taxon>Poaceae</taxon>
        <taxon>PACMAD clade</taxon>
        <taxon>Chloridoideae</taxon>
        <taxon>Eragrostideae</taxon>
        <taxon>Eragrostidinae</taxon>
        <taxon>Eragrostis</taxon>
    </lineage>
</organism>
<dbReference type="OrthoDB" id="660257at2759"/>
<dbReference type="InterPro" id="IPR008974">
    <property type="entry name" value="TRAF-like"/>
</dbReference>
<gene>
    <name evidence="2" type="ORF">EJB05_28523</name>
</gene>
<dbReference type="PANTHER" id="PTHR47477">
    <property type="entry name" value="TNF RECEPTOR-ASSOCIATED FACTOR HOMOLOG 1A"/>
    <property type="match status" value="1"/>
</dbReference>
<dbReference type="Pfam" id="PF22486">
    <property type="entry name" value="MATH_2"/>
    <property type="match status" value="1"/>
</dbReference>
<dbReference type="CDD" id="cd00121">
    <property type="entry name" value="MATH"/>
    <property type="match status" value="1"/>
</dbReference>
<evidence type="ECO:0000313" key="3">
    <source>
        <dbReference type="Proteomes" id="UP000324897"/>
    </source>
</evidence>
<dbReference type="EMBL" id="RWGY01000013">
    <property type="protein sequence ID" value="TVU25999.1"/>
    <property type="molecule type" value="Genomic_DNA"/>
</dbReference>
<feature type="domain" description="MATH" evidence="1">
    <location>
        <begin position="1"/>
        <end position="101"/>
    </location>
</feature>
<comment type="caution">
    <text evidence="2">The sequence shown here is derived from an EMBL/GenBank/DDBJ whole genome shotgun (WGS) entry which is preliminary data.</text>
</comment>
<evidence type="ECO:0000259" key="1">
    <source>
        <dbReference type="PROSITE" id="PS50144"/>
    </source>
</evidence>
<dbReference type="SUPFAM" id="SSF49599">
    <property type="entry name" value="TRAF domain-like"/>
    <property type="match status" value="1"/>
</dbReference>
<dbReference type="Gene3D" id="2.60.210.10">
    <property type="entry name" value="Apoptosis, Tumor Necrosis Factor Receptor Associated Protein 2, Chain A"/>
    <property type="match status" value="1"/>
</dbReference>
<dbReference type="Gramene" id="TVU25999">
    <property type="protein sequence ID" value="TVU25999"/>
    <property type="gene ID" value="EJB05_28523"/>
</dbReference>
<keyword evidence="3" id="KW-1185">Reference proteome</keyword>
<evidence type="ECO:0000313" key="2">
    <source>
        <dbReference type="EMBL" id="TVU25999.1"/>
    </source>
</evidence>
<dbReference type="AlphaFoldDB" id="A0A5J9UQ59"/>
<dbReference type="PROSITE" id="PS50144">
    <property type="entry name" value="MATH"/>
    <property type="match status" value="1"/>
</dbReference>
<proteinExistence type="predicted"/>
<dbReference type="InterPro" id="IPR055327">
    <property type="entry name" value="TRAF1A/B"/>
</dbReference>
<dbReference type="PANTHER" id="PTHR47477:SF8">
    <property type="entry name" value="TNF RECEPTOR-ASSOCIATED FACTOR HOMOLOG 1A"/>
    <property type="match status" value="1"/>
</dbReference>
<dbReference type="InterPro" id="IPR002083">
    <property type="entry name" value="MATH/TRAF_dom"/>
</dbReference>
<protein>
    <recommendedName>
        <fullName evidence="1">MATH domain-containing protein</fullName>
    </recommendedName>
</protein>
<name>A0A5J9UQ59_9POAL</name>